<organism evidence="6 7">
    <name type="scientific">SAR92 clade bacterium H455</name>
    <dbReference type="NCBI Taxonomy" id="2974818"/>
    <lineage>
        <taxon>Bacteria</taxon>
        <taxon>Pseudomonadati</taxon>
        <taxon>Pseudomonadota</taxon>
        <taxon>Gammaproteobacteria</taxon>
        <taxon>Cellvibrionales</taxon>
        <taxon>Porticoccaceae</taxon>
        <taxon>SAR92 clade</taxon>
    </lineage>
</organism>
<gene>
    <name evidence="6" type="primary">narL</name>
    <name evidence="6" type="ORF">NYF23_08775</name>
</gene>
<sequence length="243" mass="26862">MISNRNDPDQSKPATLLLVDDHPLLRKGLIQLVDLDDSLTVVAEADNGREALKLALEHDPDLILLDLNMQGMDGLETLKAMREAQISARIIILTVSDNNEDVVCAITYGADGYLLKDMEPEDILQKIKQAAVGKMVISEKVTHILAGAIRKGDNQRNNMLARLTSRERDILKQIAKGLSNKLIARELNISDGTVKVHVKHILKKLELRSRVEAAVWMVNQNSASQGSANQSHNHQSTANQNND</sequence>
<dbReference type="InterPro" id="IPR001789">
    <property type="entry name" value="Sig_transdc_resp-reg_receiver"/>
</dbReference>
<keyword evidence="1" id="KW-0238">DNA-binding</keyword>
<dbReference type="PANTHER" id="PTHR43214">
    <property type="entry name" value="TWO-COMPONENT RESPONSE REGULATOR"/>
    <property type="match status" value="1"/>
</dbReference>
<feature type="compositionally biased region" description="Low complexity" evidence="3">
    <location>
        <begin position="222"/>
        <end position="233"/>
    </location>
</feature>
<dbReference type="PROSITE" id="PS50043">
    <property type="entry name" value="HTH_LUXR_2"/>
    <property type="match status" value="1"/>
</dbReference>
<dbReference type="CDD" id="cd06170">
    <property type="entry name" value="LuxR_C_like"/>
    <property type="match status" value="1"/>
</dbReference>
<feature type="modified residue" description="4-aspartylphosphate" evidence="2">
    <location>
        <position position="66"/>
    </location>
</feature>
<dbReference type="Pfam" id="PF00196">
    <property type="entry name" value="GerE"/>
    <property type="match status" value="1"/>
</dbReference>
<dbReference type="Pfam" id="PF00072">
    <property type="entry name" value="Response_reg"/>
    <property type="match status" value="1"/>
</dbReference>
<evidence type="ECO:0000313" key="6">
    <source>
        <dbReference type="EMBL" id="UVW34120.1"/>
    </source>
</evidence>
<accession>A0ABY5TJS3</accession>
<dbReference type="InterPro" id="IPR039420">
    <property type="entry name" value="WalR-like"/>
</dbReference>
<feature type="domain" description="Response regulatory" evidence="5">
    <location>
        <begin position="15"/>
        <end position="131"/>
    </location>
</feature>
<evidence type="ECO:0000259" key="5">
    <source>
        <dbReference type="PROSITE" id="PS50110"/>
    </source>
</evidence>
<feature type="domain" description="HTH luxR-type" evidence="4">
    <location>
        <begin position="156"/>
        <end position="221"/>
    </location>
</feature>
<dbReference type="InterPro" id="IPR016032">
    <property type="entry name" value="Sig_transdc_resp-reg_C-effctor"/>
</dbReference>
<dbReference type="SUPFAM" id="SSF46894">
    <property type="entry name" value="C-terminal effector domain of the bipartite response regulators"/>
    <property type="match status" value="1"/>
</dbReference>
<keyword evidence="2" id="KW-0597">Phosphoprotein</keyword>
<dbReference type="PRINTS" id="PR00038">
    <property type="entry name" value="HTHLUXR"/>
</dbReference>
<dbReference type="InterPro" id="IPR000792">
    <property type="entry name" value="Tscrpt_reg_LuxR_C"/>
</dbReference>
<dbReference type="PANTHER" id="PTHR43214:SF38">
    <property type="entry name" value="NITRATE_NITRITE RESPONSE REGULATOR PROTEIN NARL"/>
    <property type="match status" value="1"/>
</dbReference>
<evidence type="ECO:0000256" key="3">
    <source>
        <dbReference type="SAM" id="MobiDB-lite"/>
    </source>
</evidence>
<keyword evidence="7" id="KW-1185">Reference proteome</keyword>
<feature type="region of interest" description="Disordered" evidence="3">
    <location>
        <begin position="222"/>
        <end position="243"/>
    </location>
</feature>
<dbReference type="SUPFAM" id="SSF52172">
    <property type="entry name" value="CheY-like"/>
    <property type="match status" value="1"/>
</dbReference>
<evidence type="ECO:0000256" key="1">
    <source>
        <dbReference type="ARBA" id="ARBA00023125"/>
    </source>
</evidence>
<proteinExistence type="predicted"/>
<evidence type="ECO:0000313" key="7">
    <source>
        <dbReference type="Proteomes" id="UP001059934"/>
    </source>
</evidence>
<reference evidence="6" key="1">
    <citation type="submission" date="2022-08" db="EMBL/GenBank/DDBJ databases">
        <title>Catabolic pathway analysis in culturable SAR92 clade bacteria reveals their overlooked roles in DMSP degradation in coastal seas.</title>
        <authorList>
            <person name="He X."/>
            <person name="Zhang X."/>
            <person name="Zhang Y."/>
        </authorList>
    </citation>
    <scope>NUCLEOTIDE SEQUENCE</scope>
    <source>
        <strain evidence="6">H455</strain>
    </source>
</reference>
<dbReference type="InterPro" id="IPR011006">
    <property type="entry name" value="CheY-like_superfamily"/>
</dbReference>
<feature type="compositionally biased region" description="Polar residues" evidence="3">
    <location>
        <begin position="234"/>
        <end position="243"/>
    </location>
</feature>
<evidence type="ECO:0000256" key="2">
    <source>
        <dbReference type="PROSITE-ProRule" id="PRU00169"/>
    </source>
</evidence>
<dbReference type="PROSITE" id="PS00622">
    <property type="entry name" value="HTH_LUXR_1"/>
    <property type="match status" value="1"/>
</dbReference>
<dbReference type="NCBIfam" id="NF007935">
    <property type="entry name" value="PRK10651.1"/>
    <property type="match status" value="1"/>
</dbReference>
<dbReference type="SMART" id="SM00421">
    <property type="entry name" value="HTH_LUXR"/>
    <property type="match status" value="1"/>
</dbReference>
<evidence type="ECO:0000259" key="4">
    <source>
        <dbReference type="PROSITE" id="PS50043"/>
    </source>
</evidence>
<name>A0ABY5TJS3_9GAMM</name>
<dbReference type="SMART" id="SM00448">
    <property type="entry name" value="REC"/>
    <property type="match status" value="1"/>
</dbReference>
<dbReference type="PROSITE" id="PS50110">
    <property type="entry name" value="RESPONSE_REGULATORY"/>
    <property type="match status" value="1"/>
</dbReference>
<protein>
    <submittedName>
        <fullName evidence="6">Two-component system response regulator NarL</fullName>
    </submittedName>
</protein>
<dbReference type="Gene3D" id="3.40.50.2300">
    <property type="match status" value="1"/>
</dbReference>
<dbReference type="Proteomes" id="UP001059934">
    <property type="component" value="Chromosome"/>
</dbReference>
<dbReference type="EMBL" id="CP103416">
    <property type="protein sequence ID" value="UVW34120.1"/>
    <property type="molecule type" value="Genomic_DNA"/>
</dbReference>